<evidence type="ECO:0000313" key="2">
    <source>
        <dbReference type="Proteomes" id="UP000182235"/>
    </source>
</evidence>
<dbReference type="Proteomes" id="UP000182235">
    <property type="component" value="Unassembled WGS sequence"/>
</dbReference>
<evidence type="ECO:0000313" key="1">
    <source>
        <dbReference type="EMBL" id="OJD10286.1"/>
    </source>
</evidence>
<comment type="caution">
    <text evidence="1">The sequence shown here is derived from an EMBL/GenBank/DDBJ whole genome shotgun (WGS) entry which is preliminary data.</text>
</comment>
<protein>
    <submittedName>
        <fullName evidence="1">Uncharacterized protein</fullName>
    </submittedName>
</protein>
<accession>A0A1J9P281</accession>
<name>A0A1J9P281_9EURO</name>
<proteinExistence type="predicted"/>
<dbReference type="EMBL" id="LGRN01000860">
    <property type="protein sequence ID" value="OJD10286.1"/>
    <property type="molecule type" value="Genomic_DNA"/>
</dbReference>
<feature type="non-terminal residue" evidence="1">
    <location>
        <position position="1"/>
    </location>
</feature>
<reference evidence="1 2" key="1">
    <citation type="submission" date="2015-07" db="EMBL/GenBank/DDBJ databases">
        <title>Emmonsia species relationships and genome sequence.</title>
        <authorList>
            <consortium name="The Broad Institute Genomics Platform"/>
            <person name="Cuomo C.A."/>
            <person name="Munoz J.F."/>
            <person name="Imamovic A."/>
            <person name="Priest M.E."/>
            <person name="Young S."/>
            <person name="Clay O.K."/>
            <person name="McEwen J.G."/>
        </authorList>
    </citation>
    <scope>NUCLEOTIDE SEQUENCE [LARGE SCALE GENOMIC DNA]</scope>
    <source>
        <strain evidence="1 2">UAMH 9510</strain>
    </source>
</reference>
<keyword evidence="2" id="KW-1185">Reference proteome</keyword>
<gene>
    <name evidence="1" type="ORF">AJ78_08651</name>
</gene>
<organism evidence="1 2">
    <name type="scientific">Emergomyces pasteurianus Ep9510</name>
    <dbReference type="NCBI Taxonomy" id="1447872"/>
    <lineage>
        <taxon>Eukaryota</taxon>
        <taxon>Fungi</taxon>
        <taxon>Dikarya</taxon>
        <taxon>Ascomycota</taxon>
        <taxon>Pezizomycotina</taxon>
        <taxon>Eurotiomycetes</taxon>
        <taxon>Eurotiomycetidae</taxon>
        <taxon>Onygenales</taxon>
        <taxon>Ajellomycetaceae</taxon>
        <taxon>Emergomyces</taxon>
    </lineage>
</organism>
<sequence length="41" mass="4694">QNTTALQIEELNINTLLNLSCTLCLKPEETLCMRSLWRADT</sequence>
<dbReference type="VEuPathDB" id="FungiDB:AJ78_08651"/>
<dbReference type="AlphaFoldDB" id="A0A1J9P281"/>